<dbReference type="AlphaFoldDB" id="A0AAV7J3P5"/>
<gene>
    <name evidence="1" type="ORF">KQX54_008024</name>
</gene>
<proteinExistence type="predicted"/>
<comment type="caution">
    <text evidence="1">The sequence shown here is derived from an EMBL/GenBank/DDBJ whole genome shotgun (WGS) entry which is preliminary data.</text>
</comment>
<organism evidence="1 2">
    <name type="scientific">Cotesia glomerata</name>
    <name type="common">Lepidopteran parasitic wasp</name>
    <name type="synonym">Apanteles glomeratus</name>
    <dbReference type="NCBI Taxonomy" id="32391"/>
    <lineage>
        <taxon>Eukaryota</taxon>
        <taxon>Metazoa</taxon>
        <taxon>Ecdysozoa</taxon>
        <taxon>Arthropoda</taxon>
        <taxon>Hexapoda</taxon>
        <taxon>Insecta</taxon>
        <taxon>Pterygota</taxon>
        <taxon>Neoptera</taxon>
        <taxon>Endopterygota</taxon>
        <taxon>Hymenoptera</taxon>
        <taxon>Apocrita</taxon>
        <taxon>Ichneumonoidea</taxon>
        <taxon>Braconidae</taxon>
        <taxon>Microgastrinae</taxon>
        <taxon>Cotesia</taxon>
    </lineage>
</organism>
<dbReference type="Proteomes" id="UP000826195">
    <property type="component" value="Unassembled WGS sequence"/>
</dbReference>
<dbReference type="EMBL" id="JAHXZJ010000001">
    <property type="protein sequence ID" value="KAH0567271.1"/>
    <property type="molecule type" value="Genomic_DNA"/>
</dbReference>
<protein>
    <submittedName>
        <fullName evidence="1">Uncharacterized protein</fullName>
    </submittedName>
</protein>
<evidence type="ECO:0000313" key="2">
    <source>
        <dbReference type="Proteomes" id="UP000826195"/>
    </source>
</evidence>
<evidence type="ECO:0000313" key="1">
    <source>
        <dbReference type="EMBL" id="KAH0567271.1"/>
    </source>
</evidence>
<keyword evidence="2" id="KW-1185">Reference proteome</keyword>
<accession>A0AAV7J3P5</accession>
<reference evidence="1 2" key="1">
    <citation type="journal article" date="2021" name="J. Hered.">
        <title>A chromosome-level genome assembly of the parasitoid wasp, Cotesia glomerata (Hymenoptera: Braconidae).</title>
        <authorList>
            <person name="Pinto B.J."/>
            <person name="Weis J.J."/>
            <person name="Gamble T."/>
            <person name="Ode P.J."/>
            <person name="Paul R."/>
            <person name="Zaspel J.M."/>
        </authorList>
    </citation>
    <scope>NUCLEOTIDE SEQUENCE [LARGE SCALE GENOMIC DNA]</scope>
    <source>
        <strain evidence="1">CgM1</strain>
    </source>
</reference>
<name>A0AAV7J3P5_COTGL</name>
<sequence>MVCVMCRVEELKLLRVADALGGLSLCPYETEKVPTRVESLVLSISSEYNSQDSSDRVVPFFILHCPFYFNLYVRTRRRDMNVDEKKRLGNPWPFSSHYDV</sequence>